<evidence type="ECO:0000256" key="8">
    <source>
        <dbReference type="ARBA" id="ARBA00023170"/>
    </source>
</evidence>
<evidence type="ECO:0000256" key="4">
    <source>
        <dbReference type="ARBA" id="ARBA00022692"/>
    </source>
</evidence>
<dbReference type="RefSeq" id="WP_338505078.1">
    <property type="nucleotide sequence ID" value="NZ_CP145607.1"/>
</dbReference>
<accession>A0ABZ2G5W8</accession>
<evidence type="ECO:0000313" key="15">
    <source>
        <dbReference type="EMBL" id="WWM71602.1"/>
    </source>
</evidence>
<feature type="domain" description="TonB-dependent receptor-like beta-barrel" evidence="13">
    <location>
        <begin position="245"/>
        <end position="628"/>
    </location>
</feature>
<organism evidence="15 16">
    <name type="scientific">Sphingomonas kaistensis</name>
    <dbReference type="NCBI Taxonomy" id="298708"/>
    <lineage>
        <taxon>Bacteria</taxon>
        <taxon>Pseudomonadati</taxon>
        <taxon>Pseudomonadota</taxon>
        <taxon>Alphaproteobacteria</taxon>
        <taxon>Sphingomonadales</taxon>
        <taxon>Sphingomonadaceae</taxon>
        <taxon>Sphingomonas</taxon>
    </lineage>
</organism>
<dbReference type="InterPro" id="IPR012910">
    <property type="entry name" value="Plug_dom"/>
</dbReference>
<keyword evidence="6 11" id="KW-0798">TonB box</keyword>
<dbReference type="Proteomes" id="UP001382935">
    <property type="component" value="Chromosome"/>
</dbReference>
<evidence type="ECO:0000256" key="2">
    <source>
        <dbReference type="ARBA" id="ARBA00022448"/>
    </source>
</evidence>
<evidence type="ECO:0000256" key="6">
    <source>
        <dbReference type="ARBA" id="ARBA00023077"/>
    </source>
</evidence>
<name>A0ABZ2G5W8_9SPHN</name>
<gene>
    <name evidence="15" type="ORF">V6R86_13210</name>
</gene>
<feature type="domain" description="TonB-dependent receptor plug" evidence="14">
    <location>
        <begin position="29"/>
        <end position="139"/>
    </location>
</feature>
<dbReference type="PANTHER" id="PTHR30069">
    <property type="entry name" value="TONB-DEPENDENT OUTER MEMBRANE RECEPTOR"/>
    <property type="match status" value="1"/>
</dbReference>
<keyword evidence="2 10" id="KW-0813">Transport</keyword>
<dbReference type="InterPro" id="IPR036942">
    <property type="entry name" value="Beta-barrel_TonB_sf"/>
</dbReference>
<evidence type="ECO:0000256" key="1">
    <source>
        <dbReference type="ARBA" id="ARBA00004571"/>
    </source>
</evidence>
<proteinExistence type="inferred from homology"/>
<dbReference type="InterPro" id="IPR000531">
    <property type="entry name" value="Beta-barrel_TonB"/>
</dbReference>
<keyword evidence="4 10" id="KW-0812">Transmembrane</keyword>
<evidence type="ECO:0000256" key="7">
    <source>
        <dbReference type="ARBA" id="ARBA00023136"/>
    </source>
</evidence>
<dbReference type="PROSITE" id="PS52016">
    <property type="entry name" value="TONB_DEPENDENT_REC_3"/>
    <property type="match status" value="1"/>
</dbReference>
<evidence type="ECO:0000256" key="3">
    <source>
        <dbReference type="ARBA" id="ARBA00022452"/>
    </source>
</evidence>
<protein>
    <submittedName>
        <fullName evidence="15">TonB-dependent receptor</fullName>
    </submittedName>
</protein>
<evidence type="ECO:0000313" key="16">
    <source>
        <dbReference type="Proteomes" id="UP001382935"/>
    </source>
</evidence>
<feature type="region of interest" description="Disordered" evidence="12">
    <location>
        <begin position="565"/>
        <end position="584"/>
    </location>
</feature>
<comment type="subcellular location">
    <subcellularLocation>
        <location evidence="1 10">Cell outer membrane</location>
        <topology evidence="1 10">Multi-pass membrane protein</topology>
    </subcellularLocation>
</comment>
<dbReference type="EMBL" id="CP145607">
    <property type="protein sequence ID" value="WWM71602.1"/>
    <property type="molecule type" value="Genomic_DNA"/>
</dbReference>
<evidence type="ECO:0000256" key="9">
    <source>
        <dbReference type="ARBA" id="ARBA00023237"/>
    </source>
</evidence>
<dbReference type="PANTHER" id="PTHR30069:SF29">
    <property type="entry name" value="HEMOGLOBIN AND HEMOGLOBIN-HAPTOGLOBIN-BINDING PROTEIN 1-RELATED"/>
    <property type="match status" value="1"/>
</dbReference>
<evidence type="ECO:0000256" key="10">
    <source>
        <dbReference type="PROSITE-ProRule" id="PRU01360"/>
    </source>
</evidence>
<keyword evidence="3 10" id="KW-1134">Transmembrane beta strand</keyword>
<evidence type="ECO:0000256" key="12">
    <source>
        <dbReference type="SAM" id="MobiDB-lite"/>
    </source>
</evidence>
<evidence type="ECO:0000259" key="13">
    <source>
        <dbReference type="Pfam" id="PF00593"/>
    </source>
</evidence>
<dbReference type="InterPro" id="IPR037066">
    <property type="entry name" value="Plug_dom_sf"/>
</dbReference>
<evidence type="ECO:0000259" key="14">
    <source>
        <dbReference type="Pfam" id="PF07715"/>
    </source>
</evidence>
<dbReference type="Gene3D" id="2.170.130.10">
    <property type="entry name" value="TonB-dependent receptor, plug domain"/>
    <property type="match status" value="1"/>
</dbReference>
<dbReference type="Gene3D" id="2.40.170.20">
    <property type="entry name" value="TonB-dependent receptor, beta-barrel domain"/>
    <property type="match status" value="1"/>
</dbReference>
<keyword evidence="7 10" id="KW-0472">Membrane</keyword>
<keyword evidence="8 15" id="KW-0675">Receptor</keyword>
<comment type="similarity">
    <text evidence="10 11">Belongs to the TonB-dependent receptor family.</text>
</comment>
<dbReference type="Pfam" id="PF00593">
    <property type="entry name" value="TonB_dep_Rec_b-barrel"/>
    <property type="match status" value="1"/>
</dbReference>
<keyword evidence="16" id="KW-1185">Reference proteome</keyword>
<dbReference type="SUPFAM" id="SSF56935">
    <property type="entry name" value="Porins"/>
    <property type="match status" value="1"/>
</dbReference>
<evidence type="ECO:0000256" key="11">
    <source>
        <dbReference type="RuleBase" id="RU003357"/>
    </source>
</evidence>
<dbReference type="InterPro" id="IPR039426">
    <property type="entry name" value="TonB-dep_rcpt-like"/>
</dbReference>
<dbReference type="Pfam" id="PF07715">
    <property type="entry name" value="Plug"/>
    <property type="match status" value="1"/>
</dbReference>
<keyword evidence="9 10" id="KW-0998">Cell outer membrane</keyword>
<evidence type="ECO:0000256" key="5">
    <source>
        <dbReference type="ARBA" id="ARBA00022729"/>
    </source>
</evidence>
<reference evidence="15 16" key="1">
    <citation type="submission" date="2024-02" db="EMBL/GenBank/DDBJ databases">
        <title>Full genome sequence of Sphingomonas kaistensis.</title>
        <authorList>
            <person name="Poletto B.L."/>
            <person name="Silva G."/>
            <person name="Galante D."/>
            <person name="Campos K.R."/>
            <person name="Santos M.B.N."/>
            <person name="Sacchi C.T."/>
        </authorList>
    </citation>
    <scope>NUCLEOTIDE SEQUENCE [LARGE SCALE GENOMIC DNA]</scope>
    <source>
        <strain evidence="15 16">MA4R</strain>
    </source>
</reference>
<keyword evidence="5" id="KW-0732">Signal</keyword>
<sequence length="671" mass="71321">MLSLFLGLAAAEPATIIVTGRGLSAGETAGAAVVVLDQNRIRQSPSGRLEDVFRDAAGVQSFRRSDSRSSHATNQSITLRGLGGNASSRALLLLDGVPQGDPFGGWITFPAYATDRIGEVRIRRGGGSAYFGPGALAGTVELESAVPAEGDTARGAFAYGSRDSLDGRASLLLSSSRRFVTVSGAFARGDGFIPIVAEDRGPIDRRAPYRQASGAARLVQEVEASTEAQVNVSAFSDKRDRGVPFTANRGRGVDTSLRLVGKGRTRWSALGYAQLRNFESDFSSINAARTTSTQTLDQYSVPSRGYGFRGELLPRVGTADLRIGVDGRFVSGQTKELYQFVGGAPTRRRVAGGRSDTLGLFAAATVPAGPATLSVSGRADRWSIRDGTFFQQTLNGPTLTDTAFADRSGWQGSGRVAGEVRVGRPLKLRAAAYRGWRLPTLNELYRPFRAGADATGPNPDLRPETMIGGEIGGDITLRGGWTMSFTAYEARLDGAIANVTQGRGPGTFPIVGFVAAGGTYRQRQNLDAIHSRGLEADLGGDLGPLEARLSYSLVDARVRSSGAALSLDGKRPAQTPRQQASATLGWRGPSEWRLSGTVRALSSQFEDDLNLRALRPAVTLDGFASAPLGRRIAVEMRAENLFNKTVEAAVSADGVIERALPRTLWIGLRLR</sequence>